<dbReference type="EMBL" id="BJOV01000002">
    <property type="protein sequence ID" value="GEE00081.1"/>
    <property type="molecule type" value="Genomic_DNA"/>
</dbReference>
<comment type="similarity">
    <text evidence="1">Belongs to the ATP-dependent AMP-binding enzyme family.</text>
</comment>
<dbReference type="CDD" id="cd04433">
    <property type="entry name" value="AFD_class_I"/>
    <property type="match status" value="1"/>
</dbReference>
<dbReference type="Pfam" id="PF13193">
    <property type="entry name" value="AMP-binding_C"/>
    <property type="match status" value="1"/>
</dbReference>
<gene>
    <name evidence="6" type="ORF">nbrc107696_05270</name>
</gene>
<feature type="transmembrane region" description="Helical" evidence="3">
    <location>
        <begin position="179"/>
        <end position="199"/>
    </location>
</feature>
<evidence type="ECO:0000256" key="1">
    <source>
        <dbReference type="ARBA" id="ARBA00006432"/>
    </source>
</evidence>
<organism evidence="6 7">
    <name type="scientific">Gordonia spumicola</name>
    <dbReference type="NCBI Taxonomy" id="589161"/>
    <lineage>
        <taxon>Bacteria</taxon>
        <taxon>Bacillati</taxon>
        <taxon>Actinomycetota</taxon>
        <taxon>Actinomycetes</taxon>
        <taxon>Mycobacteriales</taxon>
        <taxon>Gordoniaceae</taxon>
        <taxon>Gordonia</taxon>
    </lineage>
</organism>
<evidence type="ECO:0000256" key="2">
    <source>
        <dbReference type="ARBA" id="ARBA00022598"/>
    </source>
</evidence>
<evidence type="ECO:0000256" key="3">
    <source>
        <dbReference type="SAM" id="Phobius"/>
    </source>
</evidence>
<name>A0A7I9V4Z1_9ACTN</name>
<dbReference type="InterPro" id="IPR025110">
    <property type="entry name" value="AMP-bd_C"/>
</dbReference>
<dbReference type="InterPro" id="IPR000873">
    <property type="entry name" value="AMP-dep_synth/lig_dom"/>
</dbReference>
<dbReference type="GO" id="GO:0006631">
    <property type="term" value="P:fatty acid metabolic process"/>
    <property type="evidence" value="ECO:0007669"/>
    <property type="project" value="TreeGrafter"/>
</dbReference>
<dbReference type="GO" id="GO:0031956">
    <property type="term" value="F:medium-chain fatty acid-CoA ligase activity"/>
    <property type="evidence" value="ECO:0007669"/>
    <property type="project" value="TreeGrafter"/>
</dbReference>
<dbReference type="PANTHER" id="PTHR43201:SF5">
    <property type="entry name" value="MEDIUM-CHAIN ACYL-COA LIGASE ACSF2, MITOCHONDRIAL"/>
    <property type="match status" value="1"/>
</dbReference>
<dbReference type="Pfam" id="PF00501">
    <property type="entry name" value="AMP-binding"/>
    <property type="match status" value="1"/>
</dbReference>
<evidence type="ECO:0000313" key="7">
    <source>
        <dbReference type="Proteomes" id="UP000444960"/>
    </source>
</evidence>
<feature type="domain" description="AMP-binding enzyme C-terminal" evidence="5">
    <location>
        <begin position="388"/>
        <end position="460"/>
    </location>
</feature>
<dbReference type="AlphaFoldDB" id="A0A7I9V4Z1"/>
<dbReference type="Proteomes" id="UP000444960">
    <property type="component" value="Unassembled WGS sequence"/>
</dbReference>
<sequence length="475" mass="50016">MVRLSAARWPMRVALRDDNGPLTYRALVDSADDAARALADVHRIGPGSRVGVMCRNSRDFVIALLASARLGADVVLLNTDFRGAALDAAATQQRLSLVIAAAEFADIVSATGVPVADPGMRSVHGALPSVPREGRLVLLTSGTTGNPRGVPRDPDIGALLGMVTTVLARTRLRCGMRTMIAVPMFHAFGLAVLGLTLSFSGTAVMRERFDPVATIDLCRRHEAHALMVVPAMLARILDADLPADAKTPPVVLSGGSALSPITAARFTERFGDVLYNGYGSSEVALATLATPDDLRTRPGTVGKPIEGVRIAVIGDDGRPVPTGATGRVFAGGASAVDEYVGGARKDTVAGLVSTGDLGRLDGDGRLHVIGREDDMIVSGGENVYPQALENALAAHDGIVDACAFGVADDRFGQRLTALVVSRGSLTSDDVIDHLSTRVSRYERPREIRFVDEIPRNAAGKVDRAAVRRLVGEEAR</sequence>
<protein>
    <submittedName>
        <fullName evidence="6">Acyl-CoA synthetase</fullName>
    </submittedName>
</protein>
<comment type="caution">
    <text evidence="6">The sequence shown here is derived from an EMBL/GenBank/DDBJ whole genome shotgun (WGS) entry which is preliminary data.</text>
</comment>
<dbReference type="PANTHER" id="PTHR43201">
    <property type="entry name" value="ACYL-COA SYNTHETASE"/>
    <property type="match status" value="1"/>
</dbReference>
<keyword evidence="3" id="KW-0472">Membrane</keyword>
<keyword evidence="2" id="KW-0436">Ligase</keyword>
<dbReference type="InterPro" id="IPR045851">
    <property type="entry name" value="AMP-bd_C_sf"/>
</dbReference>
<reference evidence="7" key="1">
    <citation type="submission" date="2019-06" db="EMBL/GenBank/DDBJ databases">
        <title>Gordonia isolated from sludge of a wastewater treatment plant.</title>
        <authorList>
            <person name="Tamura T."/>
            <person name="Aoyama K."/>
            <person name="Kang Y."/>
            <person name="Saito S."/>
            <person name="Akiyama N."/>
            <person name="Yazawa K."/>
            <person name="Gonoi T."/>
            <person name="Mikami Y."/>
        </authorList>
    </citation>
    <scope>NUCLEOTIDE SEQUENCE [LARGE SCALE GENOMIC DNA]</scope>
    <source>
        <strain evidence="7">NBRC 107696</strain>
    </source>
</reference>
<proteinExistence type="inferred from homology"/>
<dbReference type="InterPro" id="IPR042099">
    <property type="entry name" value="ANL_N_sf"/>
</dbReference>
<dbReference type="InterPro" id="IPR020845">
    <property type="entry name" value="AMP-binding_CS"/>
</dbReference>
<keyword evidence="7" id="KW-1185">Reference proteome</keyword>
<evidence type="ECO:0000259" key="5">
    <source>
        <dbReference type="Pfam" id="PF13193"/>
    </source>
</evidence>
<accession>A0A7I9V4Z1</accession>
<dbReference type="Gene3D" id="3.40.50.12780">
    <property type="entry name" value="N-terminal domain of ligase-like"/>
    <property type="match status" value="1"/>
</dbReference>
<keyword evidence="3" id="KW-0812">Transmembrane</keyword>
<evidence type="ECO:0000259" key="4">
    <source>
        <dbReference type="Pfam" id="PF00501"/>
    </source>
</evidence>
<dbReference type="SUPFAM" id="SSF56801">
    <property type="entry name" value="Acetyl-CoA synthetase-like"/>
    <property type="match status" value="1"/>
</dbReference>
<keyword evidence="3" id="KW-1133">Transmembrane helix</keyword>
<feature type="domain" description="AMP-dependent synthetase/ligase" evidence="4">
    <location>
        <begin position="5"/>
        <end position="339"/>
    </location>
</feature>
<evidence type="ECO:0000313" key="6">
    <source>
        <dbReference type="EMBL" id="GEE00081.1"/>
    </source>
</evidence>
<dbReference type="Gene3D" id="3.30.300.30">
    <property type="match status" value="1"/>
</dbReference>
<dbReference type="PROSITE" id="PS00455">
    <property type="entry name" value="AMP_BINDING"/>
    <property type="match status" value="1"/>
</dbReference>